<keyword evidence="2" id="KW-1185">Reference proteome</keyword>
<dbReference type="AlphaFoldDB" id="A0AAD5XAC3"/>
<gene>
    <name evidence="1" type="ORF">HK100_008090</name>
</gene>
<evidence type="ECO:0000313" key="1">
    <source>
        <dbReference type="EMBL" id="KAJ3088263.1"/>
    </source>
</evidence>
<proteinExistence type="predicted"/>
<dbReference type="EMBL" id="JADGJH010003887">
    <property type="protein sequence ID" value="KAJ3088263.1"/>
    <property type="molecule type" value="Genomic_DNA"/>
</dbReference>
<organism evidence="1 2">
    <name type="scientific">Physocladia obscura</name>
    <dbReference type="NCBI Taxonomy" id="109957"/>
    <lineage>
        <taxon>Eukaryota</taxon>
        <taxon>Fungi</taxon>
        <taxon>Fungi incertae sedis</taxon>
        <taxon>Chytridiomycota</taxon>
        <taxon>Chytridiomycota incertae sedis</taxon>
        <taxon>Chytridiomycetes</taxon>
        <taxon>Chytridiales</taxon>
        <taxon>Chytriomycetaceae</taxon>
        <taxon>Physocladia</taxon>
    </lineage>
</organism>
<name>A0AAD5XAC3_9FUNG</name>
<reference evidence="1" key="1">
    <citation type="submission" date="2020-05" db="EMBL/GenBank/DDBJ databases">
        <title>Phylogenomic resolution of chytrid fungi.</title>
        <authorList>
            <person name="Stajich J.E."/>
            <person name="Amses K."/>
            <person name="Simmons R."/>
            <person name="Seto K."/>
            <person name="Myers J."/>
            <person name="Bonds A."/>
            <person name="Quandt C.A."/>
            <person name="Barry K."/>
            <person name="Liu P."/>
            <person name="Grigoriev I."/>
            <person name="Longcore J.E."/>
            <person name="James T.Y."/>
        </authorList>
    </citation>
    <scope>NUCLEOTIDE SEQUENCE</scope>
    <source>
        <strain evidence="1">JEL0513</strain>
    </source>
</reference>
<accession>A0AAD5XAC3</accession>
<protein>
    <submittedName>
        <fullName evidence="1">Uncharacterized protein</fullName>
    </submittedName>
</protein>
<feature type="non-terminal residue" evidence="1">
    <location>
        <position position="61"/>
    </location>
</feature>
<dbReference type="Proteomes" id="UP001211907">
    <property type="component" value="Unassembled WGS sequence"/>
</dbReference>
<sequence length="61" mass="7060">MASANKSQYGLFRRSVIAKCAHKIQDAAKTWEILAKQFLDIDDQSVWWLKQMENLCDESAK</sequence>
<evidence type="ECO:0000313" key="2">
    <source>
        <dbReference type="Proteomes" id="UP001211907"/>
    </source>
</evidence>
<comment type="caution">
    <text evidence="1">The sequence shown here is derived from an EMBL/GenBank/DDBJ whole genome shotgun (WGS) entry which is preliminary data.</text>
</comment>